<feature type="transmembrane region" description="Helical" evidence="1">
    <location>
        <begin position="64"/>
        <end position="81"/>
    </location>
</feature>
<accession>A0A448WFG4</accession>
<name>A0A448WFG4_9PLAT</name>
<evidence type="ECO:0000313" key="2">
    <source>
        <dbReference type="EMBL" id="VEL10407.1"/>
    </source>
</evidence>
<keyword evidence="1" id="KW-1133">Transmembrane helix</keyword>
<gene>
    <name evidence="2" type="ORF">PXEA_LOCUS3847</name>
</gene>
<keyword evidence="1" id="KW-0812">Transmembrane</keyword>
<evidence type="ECO:0000313" key="3">
    <source>
        <dbReference type="Proteomes" id="UP000784294"/>
    </source>
</evidence>
<dbReference type="Proteomes" id="UP000784294">
    <property type="component" value="Unassembled WGS sequence"/>
</dbReference>
<reference evidence="2" key="1">
    <citation type="submission" date="2018-11" db="EMBL/GenBank/DDBJ databases">
        <authorList>
            <consortium name="Pathogen Informatics"/>
        </authorList>
    </citation>
    <scope>NUCLEOTIDE SEQUENCE</scope>
</reference>
<evidence type="ECO:0000256" key="1">
    <source>
        <dbReference type="SAM" id="Phobius"/>
    </source>
</evidence>
<dbReference type="EMBL" id="CAAALY010008933">
    <property type="protein sequence ID" value="VEL10407.1"/>
    <property type="molecule type" value="Genomic_DNA"/>
</dbReference>
<proteinExistence type="predicted"/>
<keyword evidence="1" id="KW-0472">Membrane</keyword>
<protein>
    <submittedName>
        <fullName evidence="2">Uncharacterized protein</fullName>
    </submittedName>
</protein>
<organism evidence="2 3">
    <name type="scientific">Protopolystoma xenopodis</name>
    <dbReference type="NCBI Taxonomy" id="117903"/>
    <lineage>
        <taxon>Eukaryota</taxon>
        <taxon>Metazoa</taxon>
        <taxon>Spiralia</taxon>
        <taxon>Lophotrochozoa</taxon>
        <taxon>Platyhelminthes</taxon>
        <taxon>Monogenea</taxon>
        <taxon>Polyopisthocotylea</taxon>
        <taxon>Polystomatidea</taxon>
        <taxon>Polystomatidae</taxon>
        <taxon>Protopolystoma</taxon>
    </lineage>
</organism>
<keyword evidence="3" id="KW-1185">Reference proteome</keyword>
<dbReference type="AlphaFoldDB" id="A0A448WFG4"/>
<sequence length="186" mass="20579">MSIWRNVYGRDNLEVGHDDHDVPMALPLPGMGILYACSHKSCLLLLGSLASQILCLAVTSSGRLMWWFTCSLAALSIPFFLSHSESNRPAYMRKGSSNRLLAILFPSQPALVTSNMSVIVFQQHDYRLPRPALPPTALRQWGQTSQPQAAEPSNHFVKQIACPLEGTVQGREAAEITFDGCKIELR</sequence>
<comment type="caution">
    <text evidence="2">The sequence shown here is derived from an EMBL/GenBank/DDBJ whole genome shotgun (WGS) entry which is preliminary data.</text>
</comment>
<feature type="transmembrane region" description="Helical" evidence="1">
    <location>
        <begin position="33"/>
        <end position="57"/>
    </location>
</feature>